<evidence type="ECO:0000256" key="11">
    <source>
        <dbReference type="ARBA" id="ARBA00022840"/>
    </source>
</evidence>
<keyword evidence="11" id="KW-0067">ATP-binding</keyword>
<dbReference type="PATRIC" id="fig|1267766.3.peg.3146"/>
<keyword evidence="12" id="KW-1133">Transmembrane helix</keyword>
<dbReference type="InterPro" id="IPR005467">
    <property type="entry name" value="His_kinase_dom"/>
</dbReference>
<dbReference type="PRINTS" id="PR00344">
    <property type="entry name" value="BCTRLSENSOR"/>
</dbReference>
<name>A0A0F7KY28_9SPHN</name>
<dbReference type="SUPFAM" id="SSF55874">
    <property type="entry name" value="ATPase domain of HSP90 chaperone/DNA topoisomerase II/histidine kinase"/>
    <property type="match status" value="1"/>
</dbReference>
<evidence type="ECO:0000256" key="14">
    <source>
        <dbReference type="ARBA" id="ARBA00023136"/>
    </source>
</evidence>
<keyword evidence="13" id="KW-0902">Two-component regulatory system</keyword>
<dbReference type="Gene3D" id="1.10.287.130">
    <property type="match status" value="1"/>
</dbReference>
<proteinExistence type="predicted"/>
<dbReference type="Pfam" id="PF02518">
    <property type="entry name" value="HATPase_c"/>
    <property type="match status" value="1"/>
</dbReference>
<keyword evidence="16" id="KW-1185">Reference proteome</keyword>
<evidence type="ECO:0000256" key="5">
    <source>
        <dbReference type="ARBA" id="ARBA00022519"/>
    </source>
</evidence>
<dbReference type="Proteomes" id="UP000034392">
    <property type="component" value="Chromosome"/>
</dbReference>
<gene>
    <name evidence="15" type="primary">envZ_2</name>
    <name evidence="15" type="ORF">WYH_03103</name>
</gene>
<keyword evidence="8" id="KW-0812">Transmembrane</keyword>
<dbReference type="SMART" id="SM00387">
    <property type="entry name" value="HATPase_c"/>
    <property type="match status" value="1"/>
</dbReference>
<dbReference type="PROSITE" id="PS50885">
    <property type="entry name" value="HAMP"/>
    <property type="match status" value="1"/>
</dbReference>
<evidence type="ECO:0000313" key="16">
    <source>
        <dbReference type="Proteomes" id="UP000034392"/>
    </source>
</evidence>
<keyword evidence="7 15" id="KW-0808">Transferase</keyword>
<organism evidence="15 16">
    <name type="scientific">Croceibacterium atlanticum</name>
    <dbReference type="NCBI Taxonomy" id="1267766"/>
    <lineage>
        <taxon>Bacteria</taxon>
        <taxon>Pseudomonadati</taxon>
        <taxon>Pseudomonadota</taxon>
        <taxon>Alphaproteobacteria</taxon>
        <taxon>Sphingomonadales</taxon>
        <taxon>Erythrobacteraceae</taxon>
        <taxon>Croceibacterium</taxon>
    </lineage>
</organism>
<dbReference type="InterPro" id="IPR036097">
    <property type="entry name" value="HisK_dim/P_sf"/>
</dbReference>
<dbReference type="SMART" id="SM00304">
    <property type="entry name" value="HAMP"/>
    <property type="match status" value="1"/>
</dbReference>
<dbReference type="RefSeq" id="WP_082348028.1">
    <property type="nucleotide sequence ID" value="NZ_CP011452.2"/>
</dbReference>
<dbReference type="GO" id="GO:0005524">
    <property type="term" value="F:ATP binding"/>
    <property type="evidence" value="ECO:0007669"/>
    <property type="project" value="UniProtKB-KW"/>
</dbReference>
<dbReference type="CDD" id="cd06225">
    <property type="entry name" value="HAMP"/>
    <property type="match status" value="1"/>
</dbReference>
<dbReference type="EC" id="2.7.13.3" evidence="3"/>
<evidence type="ECO:0000256" key="8">
    <source>
        <dbReference type="ARBA" id="ARBA00022692"/>
    </source>
</evidence>
<dbReference type="AlphaFoldDB" id="A0A0F7KY28"/>
<dbReference type="CDD" id="cd00082">
    <property type="entry name" value="HisKA"/>
    <property type="match status" value="1"/>
</dbReference>
<dbReference type="InterPro" id="IPR003661">
    <property type="entry name" value="HisK_dim/P_dom"/>
</dbReference>
<keyword evidence="14" id="KW-0472">Membrane</keyword>
<keyword evidence="5" id="KW-0997">Cell inner membrane</keyword>
<evidence type="ECO:0000256" key="10">
    <source>
        <dbReference type="ARBA" id="ARBA00022777"/>
    </source>
</evidence>
<evidence type="ECO:0000256" key="13">
    <source>
        <dbReference type="ARBA" id="ARBA00023012"/>
    </source>
</evidence>
<dbReference type="OrthoDB" id="9804645at2"/>
<dbReference type="Gene3D" id="3.30.565.10">
    <property type="entry name" value="Histidine kinase-like ATPase, C-terminal domain"/>
    <property type="match status" value="1"/>
</dbReference>
<evidence type="ECO:0000256" key="1">
    <source>
        <dbReference type="ARBA" id="ARBA00000085"/>
    </source>
</evidence>
<evidence type="ECO:0000313" key="15">
    <source>
        <dbReference type="EMBL" id="AKH44122.1"/>
    </source>
</evidence>
<dbReference type="PANTHER" id="PTHR44936">
    <property type="entry name" value="SENSOR PROTEIN CREC"/>
    <property type="match status" value="1"/>
</dbReference>
<dbReference type="GO" id="GO:0000155">
    <property type="term" value="F:phosphorelay sensor kinase activity"/>
    <property type="evidence" value="ECO:0007669"/>
    <property type="project" value="InterPro"/>
</dbReference>
<keyword evidence="9" id="KW-0547">Nucleotide-binding</keyword>
<keyword evidence="10" id="KW-0418">Kinase</keyword>
<dbReference type="KEGG" id="aay:WYH_03103"/>
<evidence type="ECO:0000256" key="4">
    <source>
        <dbReference type="ARBA" id="ARBA00022475"/>
    </source>
</evidence>
<comment type="subcellular location">
    <subcellularLocation>
        <location evidence="2">Cell inner membrane</location>
        <topology evidence="2">Multi-pass membrane protein</topology>
    </subcellularLocation>
</comment>
<evidence type="ECO:0000256" key="7">
    <source>
        <dbReference type="ARBA" id="ARBA00022679"/>
    </source>
</evidence>
<evidence type="ECO:0000256" key="12">
    <source>
        <dbReference type="ARBA" id="ARBA00022989"/>
    </source>
</evidence>
<keyword evidence="6" id="KW-0597">Phosphoprotein</keyword>
<dbReference type="Pfam" id="PF00672">
    <property type="entry name" value="HAMP"/>
    <property type="match status" value="1"/>
</dbReference>
<reference evidence="15" key="1">
    <citation type="submission" date="2015-05" db="EMBL/GenBank/DDBJ databases">
        <title>The complete genome of Altererythrobacter atlanticus strain 26DY36.</title>
        <authorList>
            <person name="Wu Y.-H."/>
            <person name="Cheng H."/>
            <person name="Wu X.-W."/>
        </authorList>
    </citation>
    <scope>NUCLEOTIDE SEQUENCE [LARGE SCALE GENOMIC DNA]</scope>
    <source>
        <strain evidence="15">26DY36</strain>
    </source>
</reference>
<dbReference type="InterPro" id="IPR003660">
    <property type="entry name" value="HAMP_dom"/>
</dbReference>
<dbReference type="EMBL" id="CP011452">
    <property type="protein sequence ID" value="AKH44122.1"/>
    <property type="molecule type" value="Genomic_DNA"/>
</dbReference>
<dbReference type="PROSITE" id="PS50109">
    <property type="entry name" value="HIS_KIN"/>
    <property type="match status" value="1"/>
</dbReference>
<evidence type="ECO:0000256" key="2">
    <source>
        <dbReference type="ARBA" id="ARBA00004429"/>
    </source>
</evidence>
<evidence type="ECO:0000256" key="6">
    <source>
        <dbReference type="ARBA" id="ARBA00022553"/>
    </source>
</evidence>
<dbReference type="STRING" id="1267766.WYH_03103"/>
<dbReference type="SUPFAM" id="SSF47384">
    <property type="entry name" value="Homodimeric domain of signal transducing histidine kinase"/>
    <property type="match status" value="1"/>
</dbReference>
<dbReference type="InterPro" id="IPR003594">
    <property type="entry name" value="HATPase_dom"/>
</dbReference>
<comment type="catalytic activity">
    <reaction evidence="1">
        <text>ATP + protein L-histidine = ADP + protein N-phospho-L-histidine.</text>
        <dbReference type="EC" id="2.7.13.3"/>
    </reaction>
</comment>
<evidence type="ECO:0000256" key="9">
    <source>
        <dbReference type="ARBA" id="ARBA00022741"/>
    </source>
</evidence>
<dbReference type="InterPro" id="IPR004358">
    <property type="entry name" value="Sig_transdc_His_kin-like_C"/>
</dbReference>
<dbReference type="PANTHER" id="PTHR44936:SF5">
    <property type="entry name" value="SENSOR HISTIDINE KINASE ENVZ"/>
    <property type="match status" value="1"/>
</dbReference>
<keyword evidence="4" id="KW-1003">Cell membrane</keyword>
<evidence type="ECO:0000256" key="3">
    <source>
        <dbReference type="ARBA" id="ARBA00012438"/>
    </source>
</evidence>
<accession>A0A0F7KY28</accession>
<sequence length="437" mass="48382">MKLLRPSSLLGRLLGILVLVVAADFILNAIVFERANEFSLQEEDASRMSDQLVVAYRMLDQSPIDMRGEVAEELCTERFTVNWAPQASRQATSIELDRLREQILEREPDLNRTGLRLHLQALSDGGDVGGSMILSDRSIVSFSADVNEAWHFNAQRVLILIMPTVLLVLVGALLVRAALQPLNKLLEATRKVGSDEPSPISVSGTHEVRALLNAFNVMQDRIHQLIRNRQLTVSAIAHDLRTPLTRLQMRLENDPGDKDNRDAMAADIVEMRLLLESLQTFNEGLDHTGKIERVDIASMAETLIDDACDRGHDARYDGPTHLVMQGRALSLRRVLSNLVENALHYAGNVRLTIHSQPDEVVITVEDDGPGIDEESLEEVLQPFVRLDEARSRDTPGMGLGLAIVDQIVRGEGGCFELSNRAEGGLRAVVRLPVAAKN</sequence>
<dbReference type="InterPro" id="IPR036890">
    <property type="entry name" value="HATPase_C_sf"/>
</dbReference>
<dbReference type="InterPro" id="IPR050980">
    <property type="entry name" value="2C_sensor_his_kinase"/>
</dbReference>
<protein>
    <recommendedName>
        <fullName evidence="3">histidine kinase</fullName>
        <ecNumber evidence="3">2.7.13.3</ecNumber>
    </recommendedName>
</protein>
<dbReference type="GO" id="GO:0005886">
    <property type="term" value="C:plasma membrane"/>
    <property type="evidence" value="ECO:0007669"/>
    <property type="project" value="UniProtKB-SubCell"/>
</dbReference>